<dbReference type="PROSITE" id="PS51257">
    <property type="entry name" value="PROKAR_LIPOPROTEIN"/>
    <property type="match status" value="1"/>
</dbReference>
<dbReference type="GO" id="GO:0120147">
    <property type="term" value="F:formylglycine-generating oxidase activity"/>
    <property type="evidence" value="ECO:0007669"/>
    <property type="project" value="TreeGrafter"/>
</dbReference>
<dbReference type="InterPro" id="IPR051043">
    <property type="entry name" value="Sulfatase_Mod_Factor_Kinase"/>
</dbReference>
<name>A0AA35CPK9_9FIRM</name>
<dbReference type="Gene3D" id="3.90.1580.10">
    <property type="entry name" value="paralog of FGE (formylglycine-generating enzyme)"/>
    <property type="match status" value="1"/>
</dbReference>
<dbReference type="KEGG" id="cmic:caldi_27820"/>
<proteinExistence type="predicted"/>
<evidence type="ECO:0000313" key="3">
    <source>
        <dbReference type="EMBL" id="BDG61692.1"/>
    </source>
</evidence>
<dbReference type="InterPro" id="IPR042095">
    <property type="entry name" value="SUMF_sf"/>
</dbReference>
<sequence length="310" mass="33809">MKARFGRRVASVVLAAACGASLLAGCGRPPVPSRAVQQFTSAGADPEAWALVPAGPFPMGRDGVETVIPQDYEIMVTPVTNAQYARYLEEALAASRVRVQGGRVVGPYPGDPFGGGKHEKAYPAGDYLHMPLADPATRITFDGRRFGVKPGYENHPVTMVTWFGARAYCEFNGGRLPAEAEWEKAARGTDRRPFPWGDSISGAHANFYHSGDPFETEDGYSDTTPVGFYNGQRYGEFQTARAVSPYGLYDMAGNVSQWVADRTPGIHYRFLRGGSKADHGYDLRTWSRNSAVPEYASPNVGFRCVRNPAR</sequence>
<feature type="chain" id="PRO_5041470955" description="Sulfatase-modifying factor enzyme-like domain-containing protein" evidence="1">
    <location>
        <begin position="25"/>
        <end position="310"/>
    </location>
</feature>
<dbReference type="InterPro" id="IPR016187">
    <property type="entry name" value="CTDL_fold"/>
</dbReference>
<dbReference type="AlphaFoldDB" id="A0AA35CPK9"/>
<evidence type="ECO:0000313" key="4">
    <source>
        <dbReference type="Proteomes" id="UP001163687"/>
    </source>
</evidence>
<feature type="signal peptide" evidence="1">
    <location>
        <begin position="1"/>
        <end position="24"/>
    </location>
</feature>
<keyword evidence="1" id="KW-0732">Signal</keyword>
<protein>
    <recommendedName>
        <fullName evidence="2">Sulfatase-modifying factor enzyme-like domain-containing protein</fullName>
    </recommendedName>
</protein>
<dbReference type="SUPFAM" id="SSF56436">
    <property type="entry name" value="C-type lectin-like"/>
    <property type="match status" value="1"/>
</dbReference>
<reference evidence="3" key="1">
    <citation type="submission" date="2022-03" db="EMBL/GenBank/DDBJ databases">
        <title>Complete genome sequence of Caldinitratiruptor microaerophilus.</title>
        <authorList>
            <person name="Mukaiyama R."/>
            <person name="Nishiyama T."/>
            <person name="Ueda K."/>
        </authorList>
    </citation>
    <scope>NUCLEOTIDE SEQUENCE</scope>
    <source>
        <strain evidence="3">JCM 16183</strain>
    </source>
</reference>
<dbReference type="PANTHER" id="PTHR23150:SF19">
    <property type="entry name" value="FORMYLGLYCINE-GENERATING ENZYME"/>
    <property type="match status" value="1"/>
</dbReference>
<keyword evidence="4" id="KW-1185">Reference proteome</keyword>
<dbReference type="Proteomes" id="UP001163687">
    <property type="component" value="Chromosome"/>
</dbReference>
<evidence type="ECO:0000256" key="1">
    <source>
        <dbReference type="SAM" id="SignalP"/>
    </source>
</evidence>
<dbReference type="RefSeq" id="WP_319951762.1">
    <property type="nucleotide sequence ID" value="NZ_AP025628.1"/>
</dbReference>
<feature type="domain" description="Sulfatase-modifying factor enzyme-like" evidence="2">
    <location>
        <begin position="48"/>
        <end position="306"/>
    </location>
</feature>
<dbReference type="PANTHER" id="PTHR23150">
    <property type="entry name" value="SULFATASE MODIFYING FACTOR 1, 2"/>
    <property type="match status" value="1"/>
</dbReference>
<organism evidence="3 4">
    <name type="scientific">Caldinitratiruptor microaerophilus</name>
    <dbReference type="NCBI Taxonomy" id="671077"/>
    <lineage>
        <taxon>Bacteria</taxon>
        <taxon>Bacillati</taxon>
        <taxon>Bacillota</taxon>
        <taxon>Clostridia</taxon>
        <taxon>Eubacteriales</taxon>
        <taxon>Symbiobacteriaceae</taxon>
        <taxon>Caldinitratiruptor</taxon>
    </lineage>
</organism>
<gene>
    <name evidence="3" type="ORF">caldi_27820</name>
</gene>
<evidence type="ECO:0000259" key="2">
    <source>
        <dbReference type="Pfam" id="PF03781"/>
    </source>
</evidence>
<dbReference type="Pfam" id="PF03781">
    <property type="entry name" value="FGE-sulfatase"/>
    <property type="match status" value="1"/>
</dbReference>
<accession>A0AA35CPK9</accession>
<dbReference type="EMBL" id="AP025628">
    <property type="protein sequence ID" value="BDG61692.1"/>
    <property type="molecule type" value="Genomic_DNA"/>
</dbReference>
<dbReference type="InterPro" id="IPR005532">
    <property type="entry name" value="SUMF_dom"/>
</dbReference>